<protein>
    <recommendedName>
        <fullName evidence="3">DUF4265 domain-containing protein</fullName>
    </recommendedName>
</protein>
<proteinExistence type="predicted"/>
<accession>A0AAJ3NGB6</accession>
<dbReference type="EMBL" id="MAIC01000002">
    <property type="protein sequence ID" value="OPB81077.1"/>
    <property type="molecule type" value="Genomic_DNA"/>
</dbReference>
<evidence type="ECO:0000313" key="1">
    <source>
        <dbReference type="EMBL" id="OPB81077.1"/>
    </source>
</evidence>
<reference evidence="1 2" key="1">
    <citation type="submission" date="2016-06" db="EMBL/GenBank/DDBJ databases">
        <authorList>
            <person name="Nicholson A.C."/>
        </authorList>
    </citation>
    <scope>NUCLEOTIDE SEQUENCE [LARGE SCALE GENOMIC DNA]</scope>
    <source>
        <strain evidence="1 2">G4123</strain>
    </source>
</reference>
<organism evidence="1 2">
    <name type="scientific">Elizabethkingia ursingii</name>
    <dbReference type="NCBI Taxonomy" id="1756150"/>
    <lineage>
        <taxon>Bacteria</taxon>
        <taxon>Pseudomonadati</taxon>
        <taxon>Bacteroidota</taxon>
        <taxon>Flavobacteriia</taxon>
        <taxon>Flavobacteriales</taxon>
        <taxon>Weeksellaceae</taxon>
        <taxon>Elizabethkingia</taxon>
    </lineage>
</organism>
<sequence length="148" mass="17307">MDKKVILTYYDIEGNTAVETLWAEFKEDIKYQIKNIPFFAPNIAFNDIITVEEENGNLHFDEIINTSEHSTIQIVFFNEKEIDKVIKDIELLNCSWEGMYNQKLLAIDVPPNVNYSIVKEYLTTQFNSNIIDFKESCLSEIHYKQVIA</sequence>
<dbReference type="Proteomes" id="UP000190816">
    <property type="component" value="Unassembled WGS sequence"/>
</dbReference>
<evidence type="ECO:0000313" key="2">
    <source>
        <dbReference type="Proteomes" id="UP000190816"/>
    </source>
</evidence>
<dbReference type="AlphaFoldDB" id="A0AAJ3NGB6"/>
<dbReference type="Pfam" id="PF14085">
    <property type="entry name" value="DUF4265"/>
    <property type="match status" value="1"/>
</dbReference>
<comment type="caution">
    <text evidence="1">The sequence shown here is derived from an EMBL/GenBank/DDBJ whole genome shotgun (WGS) entry which is preliminary data.</text>
</comment>
<dbReference type="RefSeq" id="WP_078402099.1">
    <property type="nucleotide sequence ID" value="NZ_CP016377.1"/>
</dbReference>
<gene>
    <name evidence="1" type="ORF">BAY32_14230</name>
</gene>
<dbReference type="KEGG" id="ego:BBD34_01515"/>
<dbReference type="InterPro" id="IPR025361">
    <property type="entry name" value="DUF4265"/>
</dbReference>
<name>A0AAJ3NGB6_9FLAO</name>
<evidence type="ECO:0008006" key="3">
    <source>
        <dbReference type="Google" id="ProtNLM"/>
    </source>
</evidence>